<name>A0A368YY84_9HYPH</name>
<organism evidence="7 8">
    <name type="scientific">Phyllobacterium bourgognense</name>
    <dbReference type="NCBI Taxonomy" id="314236"/>
    <lineage>
        <taxon>Bacteria</taxon>
        <taxon>Pseudomonadati</taxon>
        <taxon>Pseudomonadota</taxon>
        <taxon>Alphaproteobacteria</taxon>
        <taxon>Hyphomicrobiales</taxon>
        <taxon>Phyllobacteriaceae</taxon>
        <taxon>Phyllobacterium</taxon>
    </lineage>
</organism>
<dbReference type="Proteomes" id="UP000253324">
    <property type="component" value="Unassembled WGS sequence"/>
</dbReference>
<feature type="chain" id="PRO_5016851686" evidence="5">
    <location>
        <begin position="20"/>
        <end position="1542"/>
    </location>
</feature>
<comment type="subcellular location">
    <subcellularLocation>
        <location evidence="1">Membrane</location>
        <topology evidence="1">Single-pass membrane protein</topology>
    </subcellularLocation>
</comment>
<dbReference type="Pfam" id="PF04357">
    <property type="entry name" value="TamB"/>
    <property type="match status" value="1"/>
</dbReference>
<accession>A0A368YY84</accession>
<dbReference type="GO" id="GO:0005886">
    <property type="term" value="C:plasma membrane"/>
    <property type="evidence" value="ECO:0007669"/>
    <property type="project" value="InterPro"/>
</dbReference>
<dbReference type="OrthoDB" id="7784409at2"/>
<proteinExistence type="predicted"/>
<evidence type="ECO:0000313" key="8">
    <source>
        <dbReference type="Proteomes" id="UP000253324"/>
    </source>
</evidence>
<evidence type="ECO:0000256" key="4">
    <source>
        <dbReference type="ARBA" id="ARBA00023136"/>
    </source>
</evidence>
<keyword evidence="8" id="KW-1185">Reference proteome</keyword>
<feature type="signal peptide" evidence="5">
    <location>
        <begin position="1"/>
        <end position="19"/>
    </location>
</feature>
<dbReference type="InterPro" id="IPR007452">
    <property type="entry name" value="TamB_C"/>
</dbReference>
<keyword evidence="5" id="KW-0732">Signal</keyword>
<dbReference type="EMBL" id="QPJM01000004">
    <property type="protein sequence ID" value="RCW84589.1"/>
    <property type="molecule type" value="Genomic_DNA"/>
</dbReference>
<sequence length="1542" mass="159945">MTRIIAALFLLLFMGPILAQDARAQAQDSASAEAEKSYFLSFVQNQLSTPNRQIVISGIQGVLSSEASIGSITVADREGIWLRVTNARIVWSRLALLRGRLDINTLAADRIDILRKPLPDESLPAPEAKGFSLPELPLAVILQQLNIGRIAFGDGVFGLRSEISLAGNLTLESGSLDSNLQVQRLDGPGGEFRIKAAYANESQQLDLDLTLNEPQNGIVANLLNIEGKPPVALALKGSGPLSDLLLQLTLDAAGKRVLTGDTKLDRQSDGLGFKTNLNGEIAALIPPIFRDFFGNETTLIVNGVMRDAGGVGLDRLNIKSNALVLDANGETTNDGFLKRLKVDATIADPTGKKVILPVKGGQTTVDKAVLAVGFGTSTNNDWSSTVEVTNFTTDSFASKSIDLVAKGLAENIDNPAARSLTYDVNGEVAGITATRADIAEALGELIQLKINGDWKAGTPVNLKQALIAANGFSTALAGTIDKFAYRGDIFVKASSLAPFSALAGRDLAGAIDLKATGLVEALTGAFDLMLDGHATGMTLGIDAADKVLAGETRITGGVARGEAGLSAKNFRVENPQTLVTANGTFATGAANFDFGLDLTDLALLSEKAGGALKVKGSARGQDNIIALAFNAGVPEGTLSGRKLTQGDLTFNGTLYKDIVDGKVSGLAFLDGIRADLATEIALHQDEKRLTNISFIAGGTRLRGDVTQSKQGLYNGNLTLASSDVSTAAALFLVEATGKADATIALSHADEKQNVDIKGQIDNLKANDIVVGKAAVALAAQDIFKVPSANGSITASDVSASGIVVNNLDAQATQDGKTTNFRLNAGLNNGARTSLQGALQPTDKGYLLSLANAELTRGALAARLVQPAAINVAGSNVSFGDIVLDVGQGRVTVGGEVAETLNLAVAIQRLPLDIANTIKPDLGLGGEINGTAKVGGTRQRPDVNFDMQARRVTAAALKKAGLDALNLDAKGTSTTDQLNVDAHLTGAGGLDASARGSVPLAQGQLGVDFDLKSFPLTALNGVVKNQNLAGIISGRGRVTGTLQRPNAEFDLKGAGLSARPLQEAGLSPLQLAAAGRFANNTLTLSSAKADGPQGFTVSASGNVPVSGSGLGINVTGNIPLSLANRFLADRGTQARGNIDLTASISGSFAQPQIRGMFSANGAEVIDPEANLRLQRITLLGSMEGTTVTIRTFNASLSTGGTISATGTISTDAAANFPANINIKLDRARYADGNLVVATVTGALAVRGPLTRDPVISGNVNIDRAEITVPESFGGASAVIDVKHKDPSKAVAQTLKRARADQPQVATPTARPSVVRLDINVTAPNRIFIRGRGLDAEIGGSVRLTGPATNIQPVGAFDLIRGRLGILGQRITFTEGQVTLVGDLDPDINFVASTQGSDITVNVTVRGRVSDLQITFSSQPELPQDEVMARLIFNRSISELSAFQVARLAAAAAELAGGSNSSLLENLRKNTGLDDLDVVTDSQGNAGVRAGRYIRDNVYLGVEAGAAGSTKGTINLDITPNLKAKGSVGANGDSGAGLFFEKDY</sequence>
<feature type="domain" description="Translocation and assembly module TamB C-terminal" evidence="6">
    <location>
        <begin position="1190"/>
        <end position="1542"/>
    </location>
</feature>
<evidence type="ECO:0000256" key="5">
    <source>
        <dbReference type="SAM" id="SignalP"/>
    </source>
</evidence>
<evidence type="ECO:0000256" key="1">
    <source>
        <dbReference type="ARBA" id="ARBA00004167"/>
    </source>
</evidence>
<comment type="caution">
    <text evidence="7">The sequence shown here is derived from an EMBL/GenBank/DDBJ whole genome shotgun (WGS) entry which is preliminary data.</text>
</comment>
<evidence type="ECO:0000256" key="2">
    <source>
        <dbReference type="ARBA" id="ARBA00022692"/>
    </source>
</evidence>
<dbReference type="GO" id="GO:0009306">
    <property type="term" value="P:protein secretion"/>
    <property type="evidence" value="ECO:0007669"/>
    <property type="project" value="InterPro"/>
</dbReference>
<evidence type="ECO:0000256" key="3">
    <source>
        <dbReference type="ARBA" id="ARBA00022989"/>
    </source>
</evidence>
<evidence type="ECO:0000313" key="7">
    <source>
        <dbReference type="EMBL" id="RCW84589.1"/>
    </source>
</evidence>
<evidence type="ECO:0000259" key="6">
    <source>
        <dbReference type="Pfam" id="PF04357"/>
    </source>
</evidence>
<reference evidence="7 8" key="1">
    <citation type="submission" date="2018-07" db="EMBL/GenBank/DDBJ databases">
        <title>Genomic Encyclopedia of Type Strains, Phase III (KMG-III): the genomes of soil and plant-associated and newly described type strains.</title>
        <authorList>
            <person name="Whitman W."/>
        </authorList>
    </citation>
    <scope>NUCLEOTIDE SEQUENCE [LARGE SCALE GENOMIC DNA]</scope>
    <source>
        <strain evidence="7 8">31-25a</strain>
    </source>
</reference>
<keyword evidence="4" id="KW-0472">Membrane</keyword>
<dbReference type="RefSeq" id="WP_114429846.1">
    <property type="nucleotide sequence ID" value="NZ_QPJM01000004.1"/>
</dbReference>
<gene>
    <name evidence="7" type="ORF">C7476_104347</name>
</gene>
<keyword evidence="2" id="KW-0812">Transmembrane</keyword>
<protein>
    <submittedName>
        <fullName evidence="7">Autotransporter secretion inner membrane protein TamB</fullName>
    </submittedName>
</protein>
<keyword evidence="3" id="KW-1133">Transmembrane helix</keyword>